<reference evidence="1 2" key="1">
    <citation type="submission" date="2016-06" db="EMBL/GenBank/DDBJ databases">
        <title>Comparative genomics of the ectomycorrhizal sister species Rhizopogon vinicolor and Rhizopogon vesiculosus (Basidiomycota: Boletales) reveals a divergence of the mating type B locus.</title>
        <authorList>
            <consortium name="DOE Joint Genome Institute"/>
            <person name="Mujic A.B."/>
            <person name="Kuo A."/>
            <person name="Tritt A."/>
            <person name="Lipzen A."/>
            <person name="Chen C."/>
            <person name="Johnson J."/>
            <person name="Sharma A."/>
            <person name="Barry K."/>
            <person name="Grigoriev I.V."/>
            <person name="Spatafora J.W."/>
        </authorList>
    </citation>
    <scope>NUCLEOTIDE SEQUENCE [LARGE SCALE GENOMIC DNA]</scope>
    <source>
        <strain evidence="1 2">AM-OR11-026</strain>
    </source>
</reference>
<sequence length="129" mass="15051">MYLKAREMCTILIHPLQPITITTYNAARSYTPTRTVVSSHHHVSCAVLRNPGSMGYAFGRDSLLCRFYWTTLQIFGVLSTYLHLGNMEYSLFRVLESWTGFHGRLLHVRTLHTPQLCLQFICHRRRDYS</sequence>
<dbReference type="AlphaFoldDB" id="A0A1B7MUP5"/>
<dbReference type="OrthoDB" id="10593999at2759"/>
<name>A0A1B7MUP5_9AGAM</name>
<organism evidence="1 2">
    <name type="scientific">Rhizopogon vinicolor AM-OR11-026</name>
    <dbReference type="NCBI Taxonomy" id="1314800"/>
    <lineage>
        <taxon>Eukaryota</taxon>
        <taxon>Fungi</taxon>
        <taxon>Dikarya</taxon>
        <taxon>Basidiomycota</taxon>
        <taxon>Agaricomycotina</taxon>
        <taxon>Agaricomycetes</taxon>
        <taxon>Agaricomycetidae</taxon>
        <taxon>Boletales</taxon>
        <taxon>Suillineae</taxon>
        <taxon>Rhizopogonaceae</taxon>
        <taxon>Rhizopogon</taxon>
    </lineage>
</organism>
<evidence type="ECO:0000313" key="1">
    <source>
        <dbReference type="EMBL" id="OAX36316.1"/>
    </source>
</evidence>
<evidence type="ECO:0000313" key="2">
    <source>
        <dbReference type="Proteomes" id="UP000092154"/>
    </source>
</evidence>
<gene>
    <name evidence="1" type="ORF">K503DRAFT_312338</name>
</gene>
<accession>A0A1B7MUP5</accession>
<keyword evidence="2" id="KW-1185">Reference proteome</keyword>
<proteinExistence type="predicted"/>
<dbReference type="InParanoid" id="A0A1B7MUP5"/>
<dbReference type="Proteomes" id="UP000092154">
    <property type="component" value="Unassembled WGS sequence"/>
</dbReference>
<dbReference type="EMBL" id="KV448425">
    <property type="protein sequence ID" value="OAX36316.1"/>
    <property type="molecule type" value="Genomic_DNA"/>
</dbReference>
<protein>
    <submittedName>
        <fullName evidence="1">Uncharacterized protein</fullName>
    </submittedName>
</protein>